<evidence type="ECO:0000313" key="2">
    <source>
        <dbReference type="EMBL" id="OWK55961.1"/>
    </source>
</evidence>
<gene>
    <name evidence="2" type="ORF">RLOC_00014177</name>
</gene>
<dbReference type="AlphaFoldDB" id="A0A218UQY1"/>
<protein>
    <submittedName>
        <fullName evidence="2">Uncharacterized protein</fullName>
    </submittedName>
</protein>
<dbReference type="Proteomes" id="UP000197619">
    <property type="component" value="Unassembled WGS sequence"/>
</dbReference>
<proteinExistence type="predicted"/>
<comment type="caution">
    <text evidence="2">The sequence shown here is derived from an EMBL/GenBank/DDBJ whole genome shotgun (WGS) entry which is preliminary data.</text>
</comment>
<keyword evidence="3" id="KW-1185">Reference proteome</keyword>
<feature type="region of interest" description="Disordered" evidence="1">
    <location>
        <begin position="138"/>
        <end position="182"/>
    </location>
</feature>
<name>A0A218UQY1_9PASE</name>
<organism evidence="2 3">
    <name type="scientific">Lonchura striata</name>
    <name type="common">white-rumped munia</name>
    <dbReference type="NCBI Taxonomy" id="40157"/>
    <lineage>
        <taxon>Eukaryota</taxon>
        <taxon>Metazoa</taxon>
        <taxon>Chordata</taxon>
        <taxon>Craniata</taxon>
        <taxon>Vertebrata</taxon>
        <taxon>Euteleostomi</taxon>
        <taxon>Archelosauria</taxon>
        <taxon>Archosauria</taxon>
        <taxon>Dinosauria</taxon>
        <taxon>Saurischia</taxon>
        <taxon>Theropoda</taxon>
        <taxon>Coelurosauria</taxon>
        <taxon>Aves</taxon>
        <taxon>Neognathae</taxon>
        <taxon>Neoaves</taxon>
        <taxon>Telluraves</taxon>
        <taxon>Australaves</taxon>
        <taxon>Passeriformes</taxon>
        <taxon>Passeroidea</taxon>
        <taxon>Estrildidae</taxon>
        <taxon>Estrildinae</taxon>
        <taxon>Lonchura</taxon>
    </lineage>
</organism>
<accession>A0A218UQY1</accession>
<sequence>MEGPASTLCLRTCYIKHCKVLGIAENPPELGQPPLSRSCRCSRGTVGQEWSTSVSKCALPIIPEYPGFQDVKDLARGKNSSAQLSKFPRRGSFAHRLGSSSGGCLKGQTKEKAFQDKPLQEYFEERLVELGSCESKRSSRRAKGLAEKNQSPSPVPGVGMEGEQPCSPAKQPSRAGMEGKAQKETQNVLKLYTGDFLDLLTAPIAAPLEAFVQKE</sequence>
<reference evidence="2 3" key="1">
    <citation type="submission" date="2017-05" db="EMBL/GenBank/DDBJ databases">
        <title>Genome of assembly of the Bengalese finch, Lonchura striata domestica.</title>
        <authorList>
            <person name="Colquitt B.M."/>
            <person name="Brainard M.S."/>
        </authorList>
    </citation>
    <scope>NUCLEOTIDE SEQUENCE [LARGE SCALE GENOMIC DNA]</scope>
    <source>
        <strain evidence="2">White83orange57</strain>
    </source>
</reference>
<dbReference type="EMBL" id="MUZQ01000180">
    <property type="protein sequence ID" value="OWK55961.1"/>
    <property type="molecule type" value="Genomic_DNA"/>
</dbReference>
<evidence type="ECO:0000313" key="3">
    <source>
        <dbReference type="Proteomes" id="UP000197619"/>
    </source>
</evidence>
<evidence type="ECO:0000256" key="1">
    <source>
        <dbReference type="SAM" id="MobiDB-lite"/>
    </source>
</evidence>